<dbReference type="EMBL" id="JAYFUH010000061">
    <property type="protein sequence ID" value="MEA5666806.1"/>
    <property type="molecule type" value="Genomic_DNA"/>
</dbReference>
<accession>A0ABU5V0E0</accession>
<dbReference type="Proteomes" id="UP001301653">
    <property type="component" value="Unassembled WGS sequence"/>
</dbReference>
<protein>
    <submittedName>
        <fullName evidence="1">Uncharacterized protein</fullName>
    </submittedName>
</protein>
<dbReference type="RefSeq" id="WP_323438049.1">
    <property type="nucleotide sequence ID" value="NZ_JAYFUH010000061.1"/>
</dbReference>
<reference evidence="1 2" key="1">
    <citation type="submission" date="2023-12" db="EMBL/GenBank/DDBJ databases">
        <title>Stenotrophomonas guangdongensis sp. nov., isolated from wilted pepper plants (Capsicum annuum).</title>
        <authorList>
            <person name="Qiu M."/>
            <person name="Li Y."/>
            <person name="Liu Q."/>
            <person name="Zhang X."/>
            <person name="Huang Y."/>
            <person name="Guo R."/>
            <person name="Hu M."/>
            <person name="Zhou J."/>
            <person name="Zhou X."/>
        </authorList>
    </citation>
    <scope>NUCLEOTIDE SEQUENCE [LARGE SCALE GENOMIC DNA]</scope>
    <source>
        <strain evidence="1 2">MH1</strain>
    </source>
</reference>
<keyword evidence="2" id="KW-1185">Reference proteome</keyword>
<comment type="caution">
    <text evidence="1">The sequence shown here is derived from an EMBL/GenBank/DDBJ whole genome shotgun (WGS) entry which is preliminary data.</text>
</comment>
<name>A0ABU5V0E0_9GAMM</name>
<sequence>MFITFYTFEVVFRLDLLTKTHSLPEACAPGSGLVLCGGEYSRPVVAITWDRSQISACPTIDQQLRIRLVAARQKGPAMIVRACIAHTHEALPKQRHSKVLQE</sequence>
<evidence type="ECO:0000313" key="2">
    <source>
        <dbReference type="Proteomes" id="UP001301653"/>
    </source>
</evidence>
<gene>
    <name evidence="1" type="ORF">VA603_04550</name>
</gene>
<organism evidence="1 2">
    <name type="scientific">Stenotrophomonas capsici</name>
    <dbReference type="NCBI Taxonomy" id="3110230"/>
    <lineage>
        <taxon>Bacteria</taxon>
        <taxon>Pseudomonadati</taxon>
        <taxon>Pseudomonadota</taxon>
        <taxon>Gammaproteobacteria</taxon>
        <taxon>Lysobacterales</taxon>
        <taxon>Lysobacteraceae</taxon>
        <taxon>Stenotrophomonas</taxon>
    </lineage>
</organism>
<proteinExistence type="predicted"/>
<evidence type="ECO:0000313" key="1">
    <source>
        <dbReference type="EMBL" id="MEA5666806.1"/>
    </source>
</evidence>